<feature type="compositionally biased region" description="Polar residues" evidence="1">
    <location>
        <begin position="300"/>
        <end position="313"/>
    </location>
</feature>
<protein>
    <submittedName>
        <fullName evidence="2">Uncharacterized protein</fullName>
    </submittedName>
</protein>
<name>A0A8H3W3Y0_9PEZI</name>
<keyword evidence="3" id="KW-1185">Reference proteome</keyword>
<feature type="region of interest" description="Disordered" evidence="1">
    <location>
        <begin position="355"/>
        <end position="378"/>
    </location>
</feature>
<dbReference type="EMBL" id="WOWK01000104">
    <property type="protein sequence ID" value="KAF0318837.1"/>
    <property type="molecule type" value="Genomic_DNA"/>
</dbReference>
<feature type="region of interest" description="Disordered" evidence="1">
    <location>
        <begin position="284"/>
        <end position="314"/>
    </location>
</feature>
<evidence type="ECO:0000313" key="3">
    <source>
        <dbReference type="Proteomes" id="UP000434172"/>
    </source>
</evidence>
<dbReference type="AlphaFoldDB" id="A0A8H3W3Y0"/>
<dbReference type="OrthoDB" id="4810769at2759"/>
<accession>A0A8H3W3Y0</accession>
<evidence type="ECO:0000256" key="1">
    <source>
        <dbReference type="SAM" id="MobiDB-lite"/>
    </source>
</evidence>
<gene>
    <name evidence="2" type="ORF">GQ607_013969</name>
</gene>
<evidence type="ECO:0000313" key="2">
    <source>
        <dbReference type="EMBL" id="KAF0318837.1"/>
    </source>
</evidence>
<comment type="caution">
    <text evidence="2">The sequence shown here is derived from an EMBL/GenBank/DDBJ whole genome shotgun (WGS) entry which is preliminary data.</text>
</comment>
<dbReference type="Proteomes" id="UP000434172">
    <property type="component" value="Unassembled WGS sequence"/>
</dbReference>
<feature type="compositionally biased region" description="Low complexity" evidence="1">
    <location>
        <begin position="211"/>
        <end position="227"/>
    </location>
</feature>
<proteinExistence type="predicted"/>
<sequence length="378" mass="41700">MDFSSPPSTGDPSRESIAQCPTSDLQLPHLGTCPQQQIPGLGLIQHEPQIIHYDHAQRTFRREGDPGRIPLALLGLTTPGLSVGVTVMLTSTTETEYVFQNSSVHRDEKSDVEITQIKAREPNPNEASASYCDVAAKDPRKRVLFDFMSRTPSSAAFDKYEEKLLKRPCHAFEDSTGPIGEVHHTESQLEAVNAGGAYPRRPFQGTDFNFSDQAAQSDAAQSVSRPHVQATQAQVTQLTGIADRIATVIELLRHSDDQLSDAYDRMSEADLAIEELRTGMQRSWEKIQSQASDPRDREASNASGTTTPASSDSFADIEAKLKDIARQKRLIEMEITGRESKRQRIEEAFTAFVPPQGLPGLERLEETADEYVPAHSGL</sequence>
<organism evidence="2 3">
    <name type="scientific">Colletotrichum asianum</name>
    <dbReference type="NCBI Taxonomy" id="702518"/>
    <lineage>
        <taxon>Eukaryota</taxon>
        <taxon>Fungi</taxon>
        <taxon>Dikarya</taxon>
        <taxon>Ascomycota</taxon>
        <taxon>Pezizomycotina</taxon>
        <taxon>Sordariomycetes</taxon>
        <taxon>Hypocreomycetidae</taxon>
        <taxon>Glomerellales</taxon>
        <taxon>Glomerellaceae</taxon>
        <taxon>Colletotrichum</taxon>
        <taxon>Colletotrichum gloeosporioides species complex</taxon>
    </lineage>
</organism>
<feature type="region of interest" description="Disordered" evidence="1">
    <location>
        <begin position="196"/>
        <end position="227"/>
    </location>
</feature>
<reference evidence="2 3" key="1">
    <citation type="submission" date="2019-12" db="EMBL/GenBank/DDBJ databases">
        <title>A genome sequence resource for the geographically widespread anthracnose pathogen Colletotrichum asianum.</title>
        <authorList>
            <person name="Meng Y."/>
        </authorList>
    </citation>
    <scope>NUCLEOTIDE SEQUENCE [LARGE SCALE GENOMIC DNA]</scope>
    <source>
        <strain evidence="2 3">ICMP 18580</strain>
    </source>
</reference>